<comment type="caution">
    <text evidence="1">The sequence shown here is derived from an EMBL/GenBank/DDBJ whole genome shotgun (WGS) entry which is preliminary data.</text>
</comment>
<reference evidence="1" key="2">
    <citation type="submission" date="2022-01" db="EMBL/GenBank/DDBJ databases">
        <authorList>
            <person name="Yamashiro T."/>
            <person name="Shiraishi A."/>
            <person name="Satake H."/>
            <person name="Nakayama K."/>
        </authorList>
    </citation>
    <scope>NUCLEOTIDE SEQUENCE</scope>
</reference>
<sequence>MYMNKKQIQHAAREEALVPSADRINISSTNISIDPTMTQKEETYQVILDIIKNSACYNAFIVTANVPEIYLQQIWNKVKKVKKSSFYEFDLDDKKCRVDVELFRKILGISPRVHSEGFIVPPS</sequence>
<evidence type="ECO:0000313" key="2">
    <source>
        <dbReference type="Proteomes" id="UP001151760"/>
    </source>
</evidence>
<reference evidence="1" key="1">
    <citation type="journal article" date="2022" name="Int. J. Mol. Sci.">
        <title>Draft Genome of Tanacetum Coccineum: Genomic Comparison of Closely Related Tanacetum-Family Plants.</title>
        <authorList>
            <person name="Yamashiro T."/>
            <person name="Shiraishi A."/>
            <person name="Nakayama K."/>
            <person name="Satake H."/>
        </authorList>
    </citation>
    <scope>NUCLEOTIDE SEQUENCE</scope>
</reference>
<accession>A0ABQ4X456</accession>
<evidence type="ECO:0000313" key="1">
    <source>
        <dbReference type="EMBL" id="GJS59665.1"/>
    </source>
</evidence>
<gene>
    <name evidence="1" type="ORF">Tco_0654449</name>
</gene>
<organism evidence="1 2">
    <name type="scientific">Tanacetum coccineum</name>
    <dbReference type="NCBI Taxonomy" id="301880"/>
    <lineage>
        <taxon>Eukaryota</taxon>
        <taxon>Viridiplantae</taxon>
        <taxon>Streptophyta</taxon>
        <taxon>Embryophyta</taxon>
        <taxon>Tracheophyta</taxon>
        <taxon>Spermatophyta</taxon>
        <taxon>Magnoliopsida</taxon>
        <taxon>eudicotyledons</taxon>
        <taxon>Gunneridae</taxon>
        <taxon>Pentapetalae</taxon>
        <taxon>asterids</taxon>
        <taxon>campanulids</taxon>
        <taxon>Asterales</taxon>
        <taxon>Asteraceae</taxon>
        <taxon>Asteroideae</taxon>
        <taxon>Anthemideae</taxon>
        <taxon>Anthemidinae</taxon>
        <taxon>Tanacetum</taxon>
    </lineage>
</organism>
<dbReference type="EMBL" id="BQNB010009165">
    <property type="protein sequence ID" value="GJS59665.1"/>
    <property type="molecule type" value="Genomic_DNA"/>
</dbReference>
<proteinExistence type="predicted"/>
<name>A0ABQ4X456_9ASTR</name>
<dbReference type="Proteomes" id="UP001151760">
    <property type="component" value="Unassembled WGS sequence"/>
</dbReference>
<keyword evidence="2" id="KW-1185">Reference proteome</keyword>
<protein>
    <submittedName>
        <fullName evidence="1">Uncharacterized protein</fullName>
    </submittedName>
</protein>